<evidence type="ECO:0000313" key="11">
    <source>
        <dbReference type="EMBL" id="MBY8882579.1"/>
    </source>
</evidence>
<dbReference type="CDD" id="cd06171">
    <property type="entry name" value="Sigma70_r4"/>
    <property type="match status" value="1"/>
</dbReference>
<dbReference type="Pfam" id="PF08281">
    <property type="entry name" value="Sigma70_r4_2"/>
    <property type="match status" value="1"/>
</dbReference>
<dbReference type="NCBIfam" id="TIGR02960">
    <property type="entry name" value="SigX5"/>
    <property type="match status" value="1"/>
</dbReference>
<dbReference type="InterPro" id="IPR014305">
    <property type="entry name" value="RNA_pol_sigma-G_actinobac"/>
</dbReference>
<evidence type="ECO:0000256" key="5">
    <source>
        <dbReference type="ARBA" id="ARBA00023125"/>
    </source>
</evidence>
<keyword evidence="6 7" id="KW-0804">Transcription</keyword>
<evidence type="ECO:0000256" key="1">
    <source>
        <dbReference type="ARBA" id="ARBA00010641"/>
    </source>
</evidence>
<evidence type="ECO:0000256" key="3">
    <source>
        <dbReference type="ARBA" id="ARBA00023015"/>
    </source>
</evidence>
<dbReference type="EMBL" id="JAINZZ010000078">
    <property type="protein sequence ID" value="MBY8882579.1"/>
    <property type="molecule type" value="Genomic_DNA"/>
</dbReference>
<sequence>MGNCLVCGAALAARQRGRRAVYCSAGCRQRAYRERRGPAGAGGDAAALVAEVERRARGIVLEPAAVLRAEVEALAVVVRRLLQVARAEAGGDAPTRPGGTGGGVPGTANAQAMDAAAVIGPGSGSEAGAEEGEEDFAALLDIHRRHVHLLCYRMVGSYDDAEDLLQETFLRAWRDRASFRRQAAVRTWLHRIAVNVCLDHLRRTGRRPQRYAPLPGVDSGPGRPPARLAWLQPYPDRRLEEFLEQVPSADESAAPEAAAVSRETLELVFLAAIQHLPPRQRAVLIYRDVLGLPAEEAAGILGMSLAAANSALQRARHTLRERLPARRQEWTAAERTRQEQEVVQRYVTAAERADLGMMAELLSADAVLTMPPNAVWFTGREAILAQVTAVFDPASPRYFGRWRFVPTAANRMPAVAGYVQRPGTSVYRAHMLDVLRVEGGRIVEITTFETHLVAACGLPLTLPR</sequence>
<dbReference type="InterPro" id="IPR007627">
    <property type="entry name" value="RNA_pol_sigma70_r2"/>
</dbReference>
<evidence type="ECO:0000259" key="10">
    <source>
        <dbReference type="Pfam" id="PF12680"/>
    </source>
</evidence>
<dbReference type="InterPro" id="IPR013249">
    <property type="entry name" value="RNA_pol_sigma70_r4_t2"/>
</dbReference>
<dbReference type="InterPro" id="IPR039425">
    <property type="entry name" value="RNA_pol_sigma-70-like"/>
</dbReference>
<protein>
    <recommendedName>
        <fullName evidence="7">RNA polymerase sigma factor</fullName>
    </recommendedName>
</protein>
<evidence type="ECO:0000259" key="8">
    <source>
        <dbReference type="Pfam" id="PF04542"/>
    </source>
</evidence>
<keyword evidence="4 7" id="KW-0731">Sigma factor</keyword>
<organism evidence="11 12">
    <name type="scientific">Actinacidiphila acidipaludis</name>
    <dbReference type="NCBI Taxonomy" id="2873382"/>
    <lineage>
        <taxon>Bacteria</taxon>
        <taxon>Bacillati</taxon>
        <taxon>Actinomycetota</taxon>
        <taxon>Actinomycetes</taxon>
        <taxon>Kitasatosporales</taxon>
        <taxon>Streptomycetaceae</taxon>
        <taxon>Actinacidiphila</taxon>
    </lineage>
</organism>
<dbReference type="InterPro" id="IPR013325">
    <property type="entry name" value="RNA_pol_sigma_r2"/>
</dbReference>
<dbReference type="InterPro" id="IPR032710">
    <property type="entry name" value="NTF2-like_dom_sf"/>
</dbReference>
<evidence type="ECO:0000256" key="6">
    <source>
        <dbReference type="ARBA" id="ARBA00023163"/>
    </source>
</evidence>
<dbReference type="PANTHER" id="PTHR43133:SF65">
    <property type="entry name" value="ECF RNA POLYMERASE SIGMA FACTOR SIGG"/>
    <property type="match status" value="1"/>
</dbReference>
<feature type="domain" description="RNA polymerase sigma-70 region 2" evidence="8">
    <location>
        <begin position="142"/>
        <end position="207"/>
    </location>
</feature>
<reference evidence="11 12" key="1">
    <citation type="submission" date="2021-08" db="EMBL/GenBank/DDBJ databases">
        <title>WGS of actinomycetes from Thailand.</title>
        <authorList>
            <person name="Thawai C."/>
        </authorList>
    </citation>
    <scope>NUCLEOTIDE SEQUENCE [LARGE SCALE GENOMIC DNA]</scope>
    <source>
        <strain evidence="11 12">PLK6-54</strain>
    </source>
</reference>
<dbReference type="InterPro" id="IPR000838">
    <property type="entry name" value="RNA_pol_sigma70_ECF_CS"/>
</dbReference>
<feature type="domain" description="RNA polymerase sigma factor 70 region 4 type 2" evidence="9">
    <location>
        <begin position="269"/>
        <end position="316"/>
    </location>
</feature>
<dbReference type="Gene3D" id="3.10.450.50">
    <property type="match status" value="1"/>
</dbReference>
<keyword evidence="5 7" id="KW-0238">DNA-binding</keyword>
<gene>
    <name evidence="11" type="ORF">K7862_33800</name>
</gene>
<accession>A0ABS7QHC2</accession>
<keyword evidence="11" id="KW-0548">Nucleotidyltransferase</keyword>
<dbReference type="Gene3D" id="1.10.10.10">
    <property type="entry name" value="Winged helix-like DNA-binding domain superfamily/Winged helix DNA-binding domain"/>
    <property type="match status" value="1"/>
</dbReference>
<keyword evidence="11" id="KW-0808">Transferase</keyword>
<dbReference type="InterPro" id="IPR036388">
    <property type="entry name" value="WH-like_DNA-bd_sf"/>
</dbReference>
<dbReference type="SUPFAM" id="SSF88659">
    <property type="entry name" value="Sigma3 and sigma4 domains of RNA polymerase sigma factors"/>
    <property type="match status" value="1"/>
</dbReference>
<dbReference type="Gene3D" id="1.10.1740.10">
    <property type="match status" value="1"/>
</dbReference>
<keyword evidence="12" id="KW-1185">Reference proteome</keyword>
<dbReference type="NCBIfam" id="TIGR02937">
    <property type="entry name" value="sigma70-ECF"/>
    <property type="match status" value="1"/>
</dbReference>
<comment type="similarity">
    <text evidence="1 7">Belongs to the sigma-70 factor family. ECF subfamily.</text>
</comment>
<dbReference type="PANTHER" id="PTHR43133">
    <property type="entry name" value="RNA POLYMERASE ECF-TYPE SIGMA FACTO"/>
    <property type="match status" value="1"/>
</dbReference>
<feature type="domain" description="SnoaL-like" evidence="10">
    <location>
        <begin position="343"/>
        <end position="445"/>
    </location>
</feature>
<dbReference type="NCBIfam" id="NF006089">
    <property type="entry name" value="PRK08241.1"/>
    <property type="match status" value="1"/>
</dbReference>
<name>A0ABS7QHC2_9ACTN</name>
<dbReference type="InterPro" id="IPR037401">
    <property type="entry name" value="SnoaL-like"/>
</dbReference>
<evidence type="ECO:0000259" key="9">
    <source>
        <dbReference type="Pfam" id="PF08281"/>
    </source>
</evidence>
<dbReference type="InterPro" id="IPR013324">
    <property type="entry name" value="RNA_pol_sigma_r3/r4-like"/>
</dbReference>
<dbReference type="Pfam" id="PF04542">
    <property type="entry name" value="Sigma70_r2"/>
    <property type="match status" value="1"/>
</dbReference>
<dbReference type="SUPFAM" id="SSF88946">
    <property type="entry name" value="Sigma2 domain of RNA polymerase sigma factors"/>
    <property type="match status" value="1"/>
</dbReference>
<evidence type="ECO:0000256" key="4">
    <source>
        <dbReference type="ARBA" id="ARBA00023082"/>
    </source>
</evidence>
<proteinExistence type="inferred from homology"/>
<dbReference type="SUPFAM" id="SSF54427">
    <property type="entry name" value="NTF2-like"/>
    <property type="match status" value="1"/>
</dbReference>
<evidence type="ECO:0000256" key="7">
    <source>
        <dbReference type="RuleBase" id="RU000716"/>
    </source>
</evidence>
<comment type="caution">
    <text evidence="11">The sequence shown here is derived from an EMBL/GenBank/DDBJ whole genome shotgun (WGS) entry which is preliminary data.</text>
</comment>
<comment type="subunit">
    <text evidence="2">Interacts transiently with the RNA polymerase catalytic core formed by RpoA, RpoB, RpoC and RpoZ (2 alpha, 1 beta, 1 beta' and 1 omega subunit) to form the RNA polymerase holoenzyme that can initiate transcription.</text>
</comment>
<dbReference type="InterPro" id="IPR014284">
    <property type="entry name" value="RNA_pol_sigma-70_dom"/>
</dbReference>
<dbReference type="Proteomes" id="UP000778578">
    <property type="component" value="Unassembled WGS sequence"/>
</dbReference>
<keyword evidence="3 7" id="KW-0805">Transcription regulation</keyword>
<evidence type="ECO:0000313" key="12">
    <source>
        <dbReference type="Proteomes" id="UP000778578"/>
    </source>
</evidence>
<dbReference type="Pfam" id="PF12680">
    <property type="entry name" value="SnoaL_2"/>
    <property type="match status" value="1"/>
</dbReference>
<dbReference type="GO" id="GO:0003899">
    <property type="term" value="F:DNA-directed RNA polymerase activity"/>
    <property type="evidence" value="ECO:0007669"/>
    <property type="project" value="UniProtKB-EC"/>
</dbReference>
<dbReference type="PROSITE" id="PS01063">
    <property type="entry name" value="SIGMA70_ECF"/>
    <property type="match status" value="1"/>
</dbReference>
<evidence type="ECO:0000256" key="2">
    <source>
        <dbReference type="ARBA" id="ARBA00011344"/>
    </source>
</evidence>